<organism evidence="2 3">
    <name type="scientific">Arsenicicoccus piscis</name>
    <dbReference type="NCBI Taxonomy" id="673954"/>
    <lineage>
        <taxon>Bacteria</taxon>
        <taxon>Bacillati</taxon>
        <taxon>Actinomycetota</taxon>
        <taxon>Actinomycetes</taxon>
        <taxon>Micrococcales</taxon>
        <taxon>Intrasporangiaceae</taxon>
        <taxon>Arsenicicoccus</taxon>
    </lineage>
</organism>
<keyword evidence="1" id="KW-0472">Membrane</keyword>
<proteinExistence type="predicted"/>
<dbReference type="Proteomes" id="UP001157109">
    <property type="component" value="Unassembled WGS sequence"/>
</dbReference>
<gene>
    <name evidence="2" type="ORF">GCM10025862_09380</name>
</gene>
<sequence>MLTTSWLQASPAALVVVALLWLPGLLIGRAARLRGLVLVASAPLLSLGTIALAQAACAVLGVRWSVLPCLAVLLVVLAGTLALQRLVGSLSARRARARAGAATGASAWTGPPRWGRGAAVALAATVSVVATAVPIMLAIGEPWRPQQSNDSPFHYTAIWRVLTSGSASWDTVFATSSPGSRGFYPVGFHGFVALATQLSGQFLVVTTNVVVLALAALVWPSACWRRCAPSCRGRPPHCGRWRCSRRSSCRCPTCCSPSARCGPTSWG</sequence>
<keyword evidence="3" id="KW-1185">Reference proteome</keyword>
<feature type="transmembrane region" description="Helical" evidence="1">
    <location>
        <begin position="6"/>
        <end position="28"/>
    </location>
</feature>
<evidence type="ECO:0000313" key="3">
    <source>
        <dbReference type="Proteomes" id="UP001157109"/>
    </source>
</evidence>
<comment type="caution">
    <text evidence="2">The sequence shown here is derived from an EMBL/GenBank/DDBJ whole genome shotgun (WGS) entry which is preliminary data.</text>
</comment>
<feature type="transmembrane region" description="Helical" evidence="1">
    <location>
        <begin position="202"/>
        <end position="224"/>
    </location>
</feature>
<dbReference type="EMBL" id="BSUJ01000001">
    <property type="protein sequence ID" value="GMA18917.1"/>
    <property type="molecule type" value="Genomic_DNA"/>
</dbReference>
<name>A0ABQ6HLQ8_9MICO</name>
<accession>A0ABQ6HLQ8</accession>
<evidence type="ECO:0000256" key="1">
    <source>
        <dbReference type="SAM" id="Phobius"/>
    </source>
</evidence>
<keyword evidence="1" id="KW-1133">Transmembrane helix</keyword>
<dbReference type="InterPro" id="IPR046671">
    <property type="entry name" value="DUF6541"/>
</dbReference>
<keyword evidence="1" id="KW-0812">Transmembrane</keyword>
<feature type="transmembrane region" description="Helical" evidence="1">
    <location>
        <begin position="118"/>
        <end position="139"/>
    </location>
</feature>
<evidence type="ECO:0000313" key="2">
    <source>
        <dbReference type="EMBL" id="GMA18917.1"/>
    </source>
</evidence>
<feature type="transmembrane region" description="Helical" evidence="1">
    <location>
        <begin position="62"/>
        <end position="83"/>
    </location>
</feature>
<dbReference type="Pfam" id="PF20176">
    <property type="entry name" value="DUF6541"/>
    <property type="match status" value="1"/>
</dbReference>
<reference evidence="3" key="1">
    <citation type="journal article" date="2019" name="Int. J. Syst. Evol. Microbiol.">
        <title>The Global Catalogue of Microorganisms (GCM) 10K type strain sequencing project: providing services to taxonomists for standard genome sequencing and annotation.</title>
        <authorList>
            <consortium name="The Broad Institute Genomics Platform"/>
            <consortium name="The Broad Institute Genome Sequencing Center for Infectious Disease"/>
            <person name="Wu L."/>
            <person name="Ma J."/>
        </authorList>
    </citation>
    <scope>NUCLEOTIDE SEQUENCE [LARGE SCALE GENOMIC DNA]</scope>
    <source>
        <strain evidence="3">NBRC 105830</strain>
    </source>
</reference>
<protein>
    <submittedName>
        <fullName evidence="2">Uncharacterized protein</fullName>
    </submittedName>
</protein>
<feature type="transmembrane region" description="Helical" evidence="1">
    <location>
        <begin position="35"/>
        <end position="56"/>
    </location>
</feature>